<dbReference type="RefSeq" id="XP_060307065.1">
    <property type="nucleotide sequence ID" value="XM_060462580.1"/>
</dbReference>
<protein>
    <submittedName>
        <fullName evidence="1">Uncharacterized protein</fullName>
    </submittedName>
</protein>
<reference evidence="1 2" key="1">
    <citation type="submission" date="2016-10" db="EMBL/GenBank/DDBJ databases">
        <title>The genome sequence of Colletotrichum fioriniae PJ7.</title>
        <authorList>
            <person name="Baroncelli R."/>
        </authorList>
    </citation>
    <scope>NUCLEOTIDE SEQUENCE [LARGE SCALE GENOMIC DNA]</scope>
    <source>
        <strain evidence="1 2">IMI 309622</strain>
    </source>
</reference>
<name>A0AAJ0DUE3_9PEZI</name>
<comment type="caution">
    <text evidence="1">The sequence shown here is derived from an EMBL/GenBank/DDBJ whole genome shotgun (WGS) entry which is preliminary data.</text>
</comment>
<dbReference type="AlphaFoldDB" id="A0AAJ0DUE3"/>
<dbReference type="GeneID" id="85346127"/>
<sequence>MSAKKATIYPHVDLSPYRFRTSCVAIAGPSPIKHAAKLILPLAISRRTLDGRNFVSSAYRSGWHVTMSVQRDNWQVSTRPDAVEHIIISGLLPRNGLCKGKLRSSHSAMRNDETQCQRTSR</sequence>
<dbReference type="EMBL" id="MOOE01000020">
    <property type="protein sequence ID" value="KAK1513494.1"/>
    <property type="molecule type" value="Genomic_DNA"/>
</dbReference>
<organism evidence="1 2">
    <name type="scientific">Colletotrichum costaricense</name>
    <dbReference type="NCBI Taxonomy" id="1209916"/>
    <lineage>
        <taxon>Eukaryota</taxon>
        <taxon>Fungi</taxon>
        <taxon>Dikarya</taxon>
        <taxon>Ascomycota</taxon>
        <taxon>Pezizomycotina</taxon>
        <taxon>Sordariomycetes</taxon>
        <taxon>Hypocreomycetidae</taxon>
        <taxon>Glomerellales</taxon>
        <taxon>Glomerellaceae</taxon>
        <taxon>Colletotrichum</taxon>
        <taxon>Colletotrichum acutatum species complex</taxon>
    </lineage>
</organism>
<dbReference type="Proteomes" id="UP001240678">
    <property type="component" value="Unassembled WGS sequence"/>
</dbReference>
<accession>A0AAJ0DUE3</accession>
<gene>
    <name evidence="1" type="ORF">CCOS01_14436</name>
</gene>
<keyword evidence="2" id="KW-1185">Reference proteome</keyword>
<evidence type="ECO:0000313" key="1">
    <source>
        <dbReference type="EMBL" id="KAK1513494.1"/>
    </source>
</evidence>
<proteinExistence type="predicted"/>
<evidence type="ECO:0000313" key="2">
    <source>
        <dbReference type="Proteomes" id="UP001240678"/>
    </source>
</evidence>